<feature type="compositionally biased region" description="Basic and acidic residues" evidence="2">
    <location>
        <begin position="340"/>
        <end position="355"/>
    </location>
</feature>
<dbReference type="EMBL" id="DS469608">
    <property type="protein sequence ID" value="EDO39332.1"/>
    <property type="molecule type" value="Genomic_DNA"/>
</dbReference>
<proteinExistence type="predicted"/>
<sequence length="1206" mass="135742">MSGEGLALRSGLSSVGDLGSQECYSSSEASSRLWARLERSEYKRTRGKQRRQSGTEKTHDRKRDRDGRSARRNAKFKSNNQLTTTSFQADKQIFGNEEAVTSIWEVSGKKTQFYSEQSFISPDKEFESYTPHRLQTGLRRDNRPHSIHEISLETQDIETYPGNGEPHTLTGRKHSLIQESQDIWKDMDYRERKPLSHDSDRLGDSKKLGKAGQCLSMSLSSSLSSHVGSSDEKEDYQGIYSAYDMTGRSPYGSSISRRYSQSSLSSSNTSWHHSSSHNIKELPSLLGSAPERTHHRSPVHNSNHENFKITDFNRIEKTPPSVPPKPTRFSASCTIKLSSRSKDGAQGEAVYERTESSSPNSPRGYQTRKAVPVIDFTKPSTVVAMPVKGPEVKPSVREMAKRFSANVTHVSSECHSRIDDDTRRVKTESWPKVVSVVPQESTSPIEVPRGTDTPAQVHHQPGLTYTAHDGTVVQLRQKDDTRKEDLASHRLSLQELILLHEEQIALHTRSAQATVQMYLKRSASDVGRRPEPGIYGQNSKADTRRYSETHMGHSIENTFVTSAGELDLKLEIKKPETKKPEYEVREMTSPRNSPFKVIELTDKSTGSISSSRERLPRMKRHRTIGIVGFRHQIDRTLDVKTQSKPKRHTAIGIVNLEAISMSHLDSSDVAFNTTRPKSAGPKLISPEDDELVTKVNVNEERFPPKVFDFETPTSLQTHQEPEATQKVMDDVEVSVETPVVLEQAQESYSSVPKMDLNEEDGPVGPPTIRKYQPKPSQPDYVQPTDGEKKIEEVRRTTLSPNRDTPPSIKSPVVELHKSGVARYRAMVSAPQSDGNALDSTSPITDTAQITPSRPVITSSPLSASAIVSPKTVAEVIPVPRHSGISKFPDTKKSLAFKAPRDPCSFGNKIQEKKQSGLSPYEPHMFQLSGIKYQDKTSLSVTPPEPLSAQEMYQTRLAMWNLIPGWEGSNSSTSRDGSRERLSKEHPLRDATPRGSKTKMSEERGKHHIDDNDNHRALHQRTEEYYMNIIDRLKRDYQSLKEKSETEKREFRQMYEEQKKVANAYQKLEDRYRRRVHELQDALAGCTCKGTLMVYQKSMKSTSVRYGGGVKWYSGDVSEFVVIFYQVWRSDVDSGRSKASSIKSHDIHILDEVEEWLSEQSKNAKTTKANNASRDSLISSSSDLTGTGWDDHYEMMGAIDQLDGTHV</sequence>
<name>A7SA99_NEMVE</name>
<feature type="compositionally biased region" description="Low complexity" evidence="2">
    <location>
        <begin position="20"/>
        <end position="31"/>
    </location>
</feature>
<feature type="compositionally biased region" description="Basic and acidic residues" evidence="2">
    <location>
        <begin position="53"/>
        <end position="69"/>
    </location>
</feature>
<feature type="region of interest" description="Disordered" evidence="2">
    <location>
        <begin position="746"/>
        <end position="784"/>
    </location>
</feature>
<gene>
    <name evidence="3" type="ORF">NEMVEDRAFT_v1g243926</name>
</gene>
<evidence type="ECO:0000313" key="3">
    <source>
        <dbReference type="EMBL" id="EDO39332.1"/>
    </source>
</evidence>
<evidence type="ECO:0000256" key="2">
    <source>
        <dbReference type="SAM" id="MobiDB-lite"/>
    </source>
</evidence>
<evidence type="ECO:0000313" key="4">
    <source>
        <dbReference type="Proteomes" id="UP000001593"/>
    </source>
</evidence>
<accession>A7SA99</accession>
<reference evidence="3 4" key="1">
    <citation type="journal article" date="2007" name="Science">
        <title>Sea anemone genome reveals ancestral eumetazoan gene repertoire and genomic organization.</title>
        <authorList>
            <person name="Putnam N.H."/>
            <person name="Srivastava M."/>
            <person name="Hellsten U."/>
            <person name="Dirks B."/>
            <person name="Chapman J."/>
            <person name="Salamov A."/>
            <person name="Terry A."/>
            <person name="Shapiro H."/>
            <person name="Lindquist E."/>
            <person name="Kapitonov V.V."/>
            <person name="Jurka J."/>
            <person name="Genikhovich G."/>
            <person name="Grigoriev I.V."/>
            <person name="Lucas S.M."/>
            <person name="Steele R.E."/>
            <person name="Finnerty J.R."/>
            <person name="Technau U."/>
            <person name="Martindale M.Q."/>
            <person name="Rokhsar D.S."/>
        </authorList>
    </citation>
    <scope>NUCLEOTIDE SEQUENCE [LARGE SCALE GENOMIC DNA]</scope>
    <source>
        <strain evidence="4">CH2 X CH6</strain>
    </source>
</reference>
<feature type="region of interest" description="Disordered" evidence="2">
    <location>
        <begin position="1"/>
        <end position="83"/>
    </location>
</feature>
<protein>
    <submittedName>
        <fullName evidence="3">Uncharacterized protein</fullName>
    </submittedName>
</protein>
<evidence type="ECO:0000256" key="1">
    <source>
        <dbReference type="SAM" id="Coils"/>
    </source>
</evidence>
<feature type="region of interest" description="Disordered" evidence="2">
    <location>
        <begin position="337"/>
        <end position="366"/>
    </location>
</feature>
<dbReference type="OMA" id="MYQTRLA"/>
<keyword evidence="1" id="KW-0175">Coiled coil</keyword>
<dbReference type="Proteomes" id="UP000001593">
    <property type="component" value="Unassembled WGS sequence"/>
</dbReference>
<feature type="compositionally biased region" description="Basic and acidic residues" evidence="2">
    <location>
        <begin position="975"/>
        <end position="991"/>
    </location>
</feature>
<feature type="compositionally biased region" description="Basic and acidic residues" evidence="2">
    <location>
        <begin position="998"/>
        <end position="1011"/>
    </location>
</feature>
<feature type="coiled-coil region" evidence="1">
    <location>
        <begin position="1029"/>
        <end position="1081"/>
    </location>
</feature>
<dbReference type="AlphaFoldDB" id="A7SA99"/>
<organism evidence="3 4">
    <name type="scientific">Nematostella vectensis</name>
    <name type="common">Starlet sea anemone</name>
    <dbReference type="NCBI Taxonomy" id="45351"/>
    <lineage>
        <taxon>Eukaryota</taxon>
        <taxon>Metazoa</taxon>
        <taxon>Cnidaria</taxon>
        <taxon>Anthozoa</taxon>
        <taxon>Hexacorallia</taxon>
        <taxon>Actiniaria</taxon>
        <taxon>Edwardsiidae</taxon>
        <taxon>Nematostella</taxon>
    </lineage>
</organism>
<feature type="region of interest" description="Disordered" evidence="2">
    <location>
        <begin position="437"/>
        <end position="457"/>
    </location>
</feature>
<dbReference type="HOGENOM" id="CLU_270250_0_0_1"/>
<feature type="region of interest" description="Disordered" evidence="2">
    <location>
        <begin position="967"/>
        <end position="1011"/>
    </location>
</feature>
<keyword evidence="4" id="KW-1185">Reference proteome</keyword>
<feature type="compositionally biased region" description="Basic and acidic residues" evidence="2">
    <location>
        <begin position="35"/>
        <end position="44"/>
    </location>
</feature>
<dbReference type="InParanoid" id="A7SA99"/>